<sequence length="166" mass="18660">MPDNSFDIVSKVEIPEVMNAIQQATKEVIQRYDLKDSKSTIELNEKELTITLTSSGDFQIKAVLEILQSKLVKRQVPLKAFTYGNIQPTAGTRVRQEITMQQGIASEKAKEIVKVIKDSKKKAQAAIQGDLVRVSAKDRDTLQEVIALLKSKDFGIDMQFTNYRSN</sequence>
<dbReference type="EMBL" id="CP063849">
    <property type="protein sequence ID" value="QOY91649.1"/>
    <property type="molecule type" value="Genomic_DNA"/>
</dbReference>
<dbReference type="GO" id="GO:0000166">
    <property type="term" value="F:nucleotide binding"/>
    <property type="evidence" value="ECO:0007669"/>
    <property type="project" value="UniProtKB-UniRule"/>
</dbReference>
<dbReference type="Pfam" id="PF04461">
    <property type="entry name" value="YajQ"/>
    <property type="match status" value="1"/>
</dbReference>
<dbReference type="InterPro" id="IPR035571">
    <property type="entry name" value="UPF0234-like_C"/>
</dbReference>
<evidence type="ECO:0000256" key="1">
    <source>
        <dbReference type="ARBA" id="ARBA00022741"/>
    </source>
</evidence>
<dbReference type="Gene3D" id="3.30.70.860">
    <property type="match status" value="1"/>
</dbReference>
<dbReference type="HAMAP" id="MF_00632">
    <property type="entry name" value="UPF0234"/>
    <property type="match status" value="1"/>
</dbReference>
<dbReference type="AlphaFoldDB" id="A0A7S7NYP3"/>
<comment type="similarity">
    <text evidence="2 3">Belongs to the YajQ family.</text>
</comment>
<dbReference type="PANTHER" id="PTHR30476:SF0">
    <property type="entry name" value="UPF0234 PROTEIN YAJQ"/>
    <property type="match status" value="1"/>
</dbReference>
<accession>A0A7S7NYP3</accession>
<reference evidence="4 5" key="1">
    <citation type="submission" date="2020-10" db="EMBL/GenBank/DDBJ databases">
        <title>Complete genome sequence of Paludibaculum fermentans P105T, a facultatively anaerobic acidobacterium capable of dissimilatory Fe(III) reduction.</title>
        <authorList>
            <person name="Dedysh S.N."/>
            <person name="Beletsky A.V."/>
            <person name="Kulichevskaya I.S."/>
            <person name="Mardanov A.V."/>
            <person name="Ravin N.V."/>
        </authorList>
    </citation>
    <scope>NUCLEOTIDE SEQUENCE [LARGE SCALE GENOMIC DNA]</scope>
    <source>
        <strain evidence="4 5">P105</strain>
    </source>
</reference>
<name>A0A7S7NYP3_PALFE</name>
<evidence type="ECO:0000313" key="5">
    <source>
        <dbReference type="Proteomes" id="UP000593892"/>
    </source>
</evidence>
<keyword evidence="5" id="KW-1185">Reference proteome</keyword>
<keyword evidence="1 3" id="KW-0547">Nucleotide-binding</keyword>
<comment type="function">
    <text evidence="3">Nucleotide-binding protein.</text>
</comment>
<protein>
    <recommendedName>
        <fullName evidence="3">Nucleotide-binding protein IRI77_17395</fullName>
    </recommendedName>
</protein>
<dbReference type="RefSeq" id="WP_194453303.1">
    <property type="nucleotide sequence ID" value="NZ_CP063849.1"/>
</dbReference>
<dbReference type="InterPro" id="IPR007551">
    <property type="entry name" value="YajQ/Smlt4090-like"/>
</dbReference>
<evidence type="ECO:0000313" key="4">
    <source>
        <dbReference type="EMBL" id="QOY91649.1"/>
    </source>
</evidence>
<evidence type="ECO:0000256" key="2">
    <source>
        <dbReference type="ARBA" id="ARBA00093450"/>
    </source>
</evidence>
<evidence type="ECO:0000256" key="3">
    <source>
        <dbReference type="HAMAP-Rule" id="MF_00632"/>
    </source>
</evidence>
<dbReference type="PANTHER" id="PTHR30476">
    <property type="entry name" value="UPF0234 PROTEIN YAJQ"/>
    <property type="match status" value="1"/>
</dbReference>
<dbReference type="SUPFAM" id="SSF89963">
    <property type="entry name" value="YajQ-like"/>
    <property type="match status" value="2"/>
</dbReference>
<dbReference type="Gene3D" id="3.30.70.990">
    <property type="entry name" value="YajQ-like, domain 2"/>
    <property type="match status" value="1"/>
</dbReference>
<gene>
    <name evidence="4" type="ORF">IRI77_17395</name>
</gene>
<dbReference type="InterPro" id="IPR035570">
    <property type="entry name" value="UPF0234_N"/>
</dbReference>
<organism evidence="4 5">
    <name type="scientific">Paludibaculum fermentans</name>
    <dbReference type="NCBI Taxonomy" id="1473598"/>
    <lineage>
        <taxon>Bacteria</taxon>
        <taxon>Pseudomonadati</taxon>
        <taxon>Acidobacteriota</taxon>
        <taxon>Terriglobia</taxon>
        <taxon>Bryobacterales</taxon>
        <taxon>Bryobacteraceae</taxon>
        <taxon>Paludibaculum</taxon>
    </lineage>
</organism>
<dbReference type="InterPro" id="IPR036183">
    <property type="entry name" value="YajQ-like_sf"/>
</dbReference>
<dbReference type="Proteomes" id="UP000593892">
    <property type="component" value="Chromosome"/>
</dbReference>
<dbReference type="GO" id="GO:0005829">
    <property type="term" value="C:cytosol"/>
    <property type="evidence" value="ECO:0007669"/>
    <property type="project" value="TreeGrafter"/>
</dbReference>
<proteinExistence type="inferred from homology"/>
<dbReference type="KEGG" id="pfer:IRI77_17395"/>
<dbReference type="NCBIfam" id="NF003819">
    <property type="entry name" value="PRK05412.1"/>
    <property type="match status" value="1"/>
</dbReference>
<dbReference type="CDD" id="cd11740">
    <property type="entry name" value="YajQ_like"/>
    <property type="match status" value="1"/>
</dbReference>